<reference evidence="1 2" key="1">
    <citation type="journal article" date="2016" name="Nat. Commun.">
        <title>Thousands of microbial genomes shed light on interconnected biogeochemical processes in an aquifer system.</title>
        <authorList>
            <person name="Anantharaman K."/>
            <person name="Brown C.T."/>
            <person name="Hug L.A."/>
            <person name="Sharon I."/>
            <person name="Castelle C.J."/>
            <person name="Probst A.J."/>
            <person name="Thomas B.C."/>
            <person name="Singh A."/>
            <person name="Wilkins M.J."/>
            <person name="Karaoz U."/>
            <person name="Brodie E.L."/>
            <person name="Williams K.H."/>
            <person name="Hubbard S.S."/>
            <person name="Banfield J.F."/>
        </authorList>
    </citation>
    <scope>NUCLEOTIDE SEQUENCE [LARGE SCALE GENOMIC DNA]</scope>
</reference>
<proteinExistence type="predicted"/>
<evidence type="ECO:0000313" key="2">
    <source>
        <dbReference type="Proteomes" id="UP000176751"/>
    </source>
</evidence>
<dbReference type="Proteomes" id="UP000176751">
    <property type="component" value="Unassembled WGS sequence"/>
</dbReference>
<sequence>MKAQEKPKYVQEARELLDSINIDNLIKNPNTLQEIKKINRLIAIFTNFSFNDGQELRRLFLVFQKWARSSTRTGTIQNRAVDMMQFIDQKIEEMDVYVIDEPIESSRDRIIKNLKNEKLWFRSSLEGKDLHILIGEREDKHGEHVHLISDSDTGEIRVHAEDKSPKDLIERVAVITTKSGATIGVAQYGVKTTMEYIDKASDNSNAPILYATGIRRSGGPSGQFEYITIKNIGKEIALDIHWGIRGFAYEWRPSEEPFELELNKDKEVVFPMPQDVLSEVIPELNVIMEYKDANGKTYFTRRELIQIKVPSGAFYELKAGTFYPPSILVDDGLRLISGPADNSDRVEAIFKINTKEGVKKVMIGISRTFLSVWGFDAPDAIKQALLELGHRKIRRMVKENSLNDYVFVTSDFPLDYHGGFGGYKKVRDSI</sequence>
<organism evidence="1 2">
    <name type="scientific">Candidatus Curtissbacteria bacterium RIFOXYA1_FULL_41_14</name>
    <dbReference type="NCBI Taxonomy" id="1797737"/>
    <lineage>
        <taxon>Bacteria</taxon>
        <taxon>Candidatus Curtissiibacteriota</taxon>
    </lineage>
</organism>
<dbReference type="EMBL" id="MFCA01000005">
    <property type="protein sequence ID" value="OGE03074.1"/>
    <property type="molecule type" value="Genomic_DNA"/>
</dbReference>
<comment type="caution">
    <text evidence="1">The sequence shown here is derived from an EMBL/GenBank/DDBJ whole genome shotgun (WGS) entry which is preliminary data.</text>
</comment>
<accession>A0A1F5HFZ6</accession>
<evidence type="ECO:0000313" key="1">
    <source>
        <dbReference type="EMBL" id="OGE03074.1"/>
    </source>
</evidence>
<protein>
    <submittedName>
        <fullName evidence="1">Uncharacterized protein</fullName>
    </submittedName>
</protein>
<gene>
    <name evidence="1" type="ORF">A2196_04115</name>
</gene>
<name>A0A1F5HFZ6_9BACT</name>
<dbReference type="AlphaFoldDB" id="A0A1F5HFZ6"/>
<dbReference type="STRING" id="1797737.A2196_04115"/>